<sequence>MGEEVVQRDQRRLLAAVPVDAGRERGGRLVGEHAIEPQPAGLVEKLLELRGDHAEPGRRTEREGVRPGKVVQLRLRYRVMGLVDVRAPVRVGVDGGVRRQLGHPVHPHLRADLGRALGHGLGEAVHVSGRRVVDHRDVDVFGHAPRLRRRRVT</sequence>
<proteinExistence type="predicted"/>
<evidence type="ECO:0000313" key="2">
    <source>
        <dbReference type="Proteomes" id="UP000482800"/>
    </source>
</evidence>
<protein>
    <submittedName>
        <fullName evidence="1">Uncharacterized protein</fullName>
    </submittedName>
</protein>
<evidence type="ECO:0000313" key="1">
    <source>
        <dbReference type="EMBL" id="GFJ76236.1"/>
    </source>
</evidence>
<dbReference type="AlphaFoldDB" id="A0A6V8K2Q0"/>
<reference evidence="1 2" key="1">
    <citation type="submission" date="2020-03" db="EMBL/GenBank/DDBJ databases">
        <title>Whole genome shotgun sequence of Phytohabitans houttuyneae NBRC 108639.</title>
        <authorList>
            <person name="Komaki H."/>
            <person name="Tamura T."/>
        </authorList>
    </citation>
    <scope>NUCLEOTIDE SEQUENCE [LARGE SCALE GENOMIC DNA]</scope>
    <source>
        <strain evidence="1 2">NBRC 108639</strain>
    </source>
</reference>
<name>A0A6V8K2Q0_9ACTN</name>
<reference evidence="1 2" key="2">
    <citation type="submission" date="2020-03" db="EMBL/GenBank/DDBJ databases">
        <authorList>
            <person name="Ichikawa N."/>
            <person name="Kimura A."/>
            <person name="Kitahashi Y."/>
            <person name="Uohara A."/>
        </authorList>
    </citation>
    <scope>NUCLEOTIDE SEQUENCE [LARGE SCALE GENOMIC DNA]</scope>
    <source>
        <strain evidence="1 2">NBRC 108639</strain>
    </source>
</reference>
<comment type="caution">
    <text evidence="1">The sequence shown here is derived from an EMBL/GenBank/DDBJ whole genome shotgun (WGS) entry which is preliminary data.</text>
</comment>
<organism evidence="1 2">
    <name type="scientific">Phytohabitans houttuyneae</name>
    <dbReference type="NCBI Taxonomy" id="1076126"/>
    <lineage>
        <taxon>Bacteria</taxon>
        <taxon>Bacillati</taxon>
        <taxon>Actinomycetota</taxon>
        <taxon>Actinomycetes</taxon>
        <taxon>Micromonosporales</taxon>
        <taxon>Micromonosporaceae</taxon>
    </lineage>
</organism>
<keyword evidence="2" id="KW-1185">Reference proteome</keyword>
<gene>
    <name evidence="1" type="ORF">Phou_004160</name>
</gene>
<dbReference type="Proteomes" id="UP000482800">
    <property type="component" value="Unassembled WGS sequence"/>
</dbReference>
<accession>A0A6V8K2Q0</accession>
<dbReference type="EMBL" id="BLPF01000001">
    <property type="protein sequence ID" value="GFJ76236.1"/>
    <property type="molecule type" value="Genomic_DNA"/>
</dbReference>